<evidence type="ECO:0000256" key="5">
    <source>
        <dbReference type="ARBA" id="ARBA00023306"/>
    </source>
</evidence>
<protein>
    <submittedName>
        <fullName evidence="8">Ctf8-domain-containing protein</fullName>
    </submittedName>
</protein>
<keyword evidence="3" id="KW-0238">DNA-binding</keyword>
<evidence type="ECO:0000313" key="9">
    <source>
        <dbReference type="Proteomes" id="UP001302676"/>
    </source>
</evidence>
<evidence type="ECO:0000256" key="1">
    <source>
        <dbReference type="ARBA" id="ARBA00004123"/>
    </source>
</evidence>
<sequence length="174" mass="18498">MSSSTDPQHPEISIPLHPRPLNPLTTSPPPTNPLPTLLQTPSGLALLELQGSINLPPSSTSSNNTDDPSSTSPTPVPIGTLHFPDYHAGETPDGDTAWMRRVWMYVGEHQMLHGEVKKLPKAVAVLRKRGGGSGGGGGEEEEEGRAEELEVAGVVKYKIVFSSRPEPVRSGVGL</sequence>
<dbReference type="GO" id="GO:0003677">
    <property type="term" value="F:DNA binding"/>
    <property type="evidence" value="ECO:0007669"/>
    <property type="project" value="UniProtKB-KW"/>
</dbReference>
<feature type="compositionally biased region" description="Pro residues" evidence="7">
    <location>
        <begin position="17"/>
        <end position="33"/>
    </location>
</feature>
<evidence type="ECO:0000256" key="6">
    <source>
        <dbReference type="ARBA" id="ARBA00038447"/>
    </source>
</evidence>
<feature type="compositionally biased region" description="Low complexity" evidence="7">
    <location>
        <begin position="56"/>
        <end position="73"/>
    </location>
</feature>
<comment type="similarity">
    <text evidence="6">Belongs to the CTF8 family.</text>
</comment>
<dbReference type="GO" id="GO:0031390">
    <property type="term" value="C:Ctf18 RFC-like complex"/>
    <property type="evidence" value="ECO:0007669"/>
    <property type="project" value="InterPro"/>
</dbReference>
<proteinExistence type="inferred from homology"/>
<comment type="caution">
    <text evidence="8">The sequence shown here is derived from an EMBL/GenBank/DDBJ whole genome shotgun (WGS) entry which is preliminary data.</text>
</comment>
<feature type="region of interest" description="Disordered" evidence="7">
    <location>
        <begin position="1"/>
        <end position="94"/>
    </location>
</feature>
<gene>
    <name evidence="8" type="ORF">C8A04DRAFT_31789</name>
</gene>
<name>A0AAN6UX77_9PEZI</name>
<dbReference type="GO" id="GO:0006260">
    <property type="term" value="P:DNA replication"/>
    <property type="evidence" value="ECO:0007669"/>
    <property type="project" value="UniProtKB-KW"/>
</dbReference>
<dbReference type="AlphaFoldDB" id="A0AAN6UX77"/>
<evidence type="ECO:0000256" key="4">
    <source>
        <dbReference type="ARBA" id="ARBA00023242"/>
    </source>
</evidence>
<reference evidence="8" key="1">
    <citation type="journal article" date="2023" name="Mol. Phylogenet. Evol.">
        <title>Genome-scale phylogeny and comparative genomics of the fungal order Sordariales.</title>
        <authorList>
            <person name="Hensen N."/>
            <person name="Bonometti L."/>
            <person name="Westerberg I."/>
            <person name="Brannstrom I.O."/>
            <person name="Guillou S."/>
            <person name="Cros-Aarteil S."/>
            <person name="Calhoun S."/>
            <person name="Haridas S."/>
            <person name="Kuo A."/>
            <person name="Mondo S."/>
            <person name="Pangilinan J."/>
            <person name="Riley R."/>
            <person name="LaButti K."/>
            <person name="Andreopoulos B."/>
            <person name="Lipzen A."/>
            <person name="Chen C."/>
            <person name="Yan M."/>
            <person name="Daum C."/>
            <person name="Ng V."/>
            <person name="Clum A."/>
            <person name="Steindorff A."/>
            <person name="Ohm R.A."/>
            <person name="Martin F."/>
            <person name="Silar P."/>
            <person name="Natvig D.O."/>
            <person name="Lalanne C."/>
            <person name="Gautier V."/>
            <person name="Ament-Velasquez S.L."/>
            <person name="Kruys A."/>
            <person name="Hutchinson M.I."/>
            <person name="Powell A.J."/>
            <person name="Barry K."/>
            <person name="Miller A.N."/>
            <person name="Grigoriev I.V."/>
            <person name="Debuchy R."/>
            <person name="Gladieux P."/>
            <person name="Hiltunen Thoren M."/>
            <person name="Johannesson H."/>
        </authorList>
    </citation>
    <scope>NUCLEOTIDE SEQUENCE</scope>
    <source>
        <strain evidence="8">CBS 141.50</strain>
    </source>
</reference>
<dbReference type="EMBL" id="MU853625">
    <property type="protein sequence ID" value="KAK4140699.1"/>
    <property type="molecule type" value="Genomic_DNA"/>
</dbReference>
<dbReference type="RefSeq" id="XP_062634070.1">
    <property type="nucleotide sequence ID" value="XM_062781878.1"/>
</dbReference>
<organism evidence="8 9">
    <name type="scientific">Dichotomopilus funicola</name>
    <dbReference type="NCBI Taxonomy" id="1934379"/>
    <lineage>
        <taxon>Eukaryota</taxon>
        <taxon>Fungi</taxon>
        <taxon>Dikarya</taxon>
        <taxon>Ascomycota</taxon>
        <taxon>Pezizomycotina</taxon>
        <taxon>Sordariomycetes</taxon>
        <taxon>Sordariomycetidae</taxon>
        <taxon>Sordariales</taxon>
        <taxon>Chaetomiaceae</taxon>
        <taxon>Dichotomopilus</taxon>
    </lineage>
</organism>
<keyword evidence="2" id="KW-0235">DNA replication</keyword>
<feature type="region of interest" description="Disordered" evidence="7">
    <location>
        <begin position="128"/>
        <end position="147"/>
    </location>
</feature>
<dbReference type="PANTHER" id="PTHR28605:SF1">
    <property type="entry name" value="CHROMOSOME TRANSMISSION FIDELITY FACTOR 8"/>
    <property type="match status" value="1"/>
</dbReference>
<dbReference type="Proteomes" id="UP001302676">
    <property type="component" value="Unassembled WGS sequence"/>
</dbReference>
<evidence type="ECO:0000256" key="3">
    <source>
        <dbReference type="ARBA" id="ARBA00023125"/>
    </source>
</evidence>
<keyword evidence="4" id="KW-0539">Nucleus</keyword>
<dbReference type="PANTHER" id="PTHR28605">
    <property type="entry name" value="CTF8, CHROMOSOME TRANSMISSION FIDELITY FACTOR 8 HOMOLOG (S. CEREVISIAE)"/>
    <property type="match status" value="1"/>
</dbReference>
<dbReference type="GeneID" id="87818491"/>
<keyword evidence="9" id="KW-1185">Reference proteome</keyword>
<dbReference type="Pfam" id="PF09696">
    <property type="entry name" value="Ctf8"/>
    <property type="match status" value="1"/>
</dbReference>
<comment type="subcellular location">
    <subcellularLocation>
        <location evidence="1">Nucleus</location>
    </subcellularLocation>
</comment>
<evidence type="ECO:0000313" key="8">
    <source>
        <dbReference type="EMBL" id="KAK4140699.1"/>
    </source>
</evidence>
<keyword evidence="5" id="KW-0131">Cell cycle</keyword>
<evidence type="ECO:0000256" key="2">
    <source>
        <dbReference type="ARBA" id="ARBA00022705"/>
    </source>
</evidence>
<evidence type="ECO:0000256" key="7">
    <source>
        <dbReference type="SAM" id="MobiDB-lite"/>
    </source>
</evidence>
<accession>A0AAN6UX77</accession>
<dbReference type="InterPro" id="IPR018607">
    <property type="entry name" value="Ctf8"/>
</dbReference>
<dbReference type="GO" id="GO:0007064">
    <property type="term" value="P:mitotic sister chromatid cohesion"/>
    <property type="evidence" value="ECO:0007669"/>
    <property type="project" value="InterPro"/>
</dbReference>
<reference evidence="8" key="2">
    <citation type="submission" date="2023-05" db="EMBL/GenBank/DDBJ databases">
        <authorList>
            <consortium name="Lawrence Berkeley National Laboratory"/>
            <person name="Steindorff A."/>
            <person name="Hensen N."/>
            <person name="Bonometti L."/>
            <person name="Westerberg I."/>
            <person name="Brannstrom I.O."/>
            <person name="Guillou S."/>
            <person name="Cros-Aarteil S."/>
            <person name="Calhoun S."/>
            <person name="Haridas S."/>
            <person name="Kuo A."/>
            <person name="Mondo S."/>
            <person name="Pangilinan J."/>
            <person name="Riley R."/>
            <person name="Labutti K."/>
            <person name="Andreopoulos B."/>
            <person name="Lipzen A."/>
            <person name="Chen C."/>
            <person name="Yanf M."/>
            <person name="Daum C."/>
            <person name="Ng V."/>
            <person name="Clum A."/>
            <person name="Ohm R."/>
            <person name="Martin F."/>
            <person name="Silar P."/>
            <person name="Natvig D."/>
            <person name="Lalanne C."/>
            <person name="Gautier V."/>
            <person name="Ament-Velasquez S.L."/>
            <person name="Kruys A."/>
            <person name="Hutchinson M.I."/>
            <person name="Powell A.J."/>
            <person name="Barry K."/>
            <person name="Miller A.N."/>
            <person name="Grigoriev I.V."/>
            <person name="Debuchy R."/>
            <person name="Gladieux P."/>
            <person name="Thoren M.H."/>
            <person name="Johannesson H."/>
        </authorList>
    </citation>
    <scope>NUCLEOTIDE SEQUENCE</scope>
    <source>
        <strain evidence="8">CBS 141.50</strain>
    </source>
</reference>